<dbReference type="InterPro" id="IPR003607">
    <property type="entry name" value="HD/PDEase_dom"/>
</dbReference>
<dbReference type="Gene3D" id="3.30.420.40">
    <property type="match status" value="2"/>
</dbReference>
<evidence type="ECO:0000259" key="1">
    <source>
        <dbReference type="SMART" id="SM00471"/>
    </source>
</evidence>
<accession>A0A0D6L808</accession>
<dbReference type="SUPFAM" id="SSF109604">
    <property type="entry name" value="HD-domain/PDEase-like"/>
    <property type="match status" value="1"/>
</dbReference>
<name>A0A0D6L808_9BILA</name>
<dbReference type="PROSITE" id="PS01125">
    <property type="entry name" value="ROK"/>
    <property type="match status" value="1"/>
</dbReference>
<organism evidence="2 3">
    <name type="scientific">Ancylostoma ceylanicum</name>
    <dbReference type="NCBI Taxonomy" id="53326"/>
    <lineage>
        <taxon>Eukaryota</taxon>
        <taxon>Metazoa</taxon>
        <taxon>Ecdysozoa</taxon>
        <taxon>Nematoda</taxon>
        <taxon>Chromadorea</taxon>
        <taxon>Rhabditida</taxon>
        <taxon>Rhabditina</taxon>
        <taxon>Rhabditomorpha</taxon>
        <taxon>Strongyloidea</taxon>
        <taxon>Ancylostomatidae</taxon>
        <taxon>Ancylostomatinae</taxon>
        <taxon>Ancylostoma</taxon>
    </lineage>
</organism>
<protein>
    <submittedName>
        <fullName evidence="2">ROK family protein</fullName>
    </submittedName>
</protein>
<dbReference type="AlphaFoldDB" id="A0A0D6L808"/>
<dbReference type="Pfam" id="PF01966">
    <property type="entry name" value="HD"/>
    <property type="match status" value="1"/>
</dbReference>
<evidence type="ECO:0000313" key="2">
    <source>
        <dbReference type="EMBL" id="EPB65721.1"/>
    </source>
</evidence>
<dbReference type="PANTHER" id="PTHR18964:SF149">
    <property type="entry name" value="BIFUNCTIONAL UDP-N-ACETYLGLUCOSAMINE 2-EPIMERASE_N-ACETYLMANNOSAMINE KINASE"/>
    <property type="match status" value="1"/>
</dbReference>
<reference evidence="2 3" key="1">
    <citation type="submission" date="2013-05" db="EMBL/GenBank/DDBJ databases">
        <title>Draft genome of the parasitic nematode Anyclostoma ceylanicum.</title>
        <authorList>
            <person name="Mitreva M."/>
        </authorList>
    </citation>
    <scope>NUCLEOTIDE SEQUENCE [LARGE SCALE GENOMIC DNA]</scope>
</reference>
<dbReference type="SUPFAM" id="SSF53067">
    <property type="entry name" value="Actin-like ATPase domain"/>
    <property type="match status" value="1"/>
</dbReference>
<dbReference type="SMART" id="SM00471">
    <property type="entry name" value="HDc"/>
    <property type="match status" value="1"/>
</dbReference>
<dbReference type="CDD" id="cd00077">
    <property type="entry name" value="HDc"/>
    <property type="match status" value="1"/>
</dbReference>
<sequence>IGKASGDSYQKWKDYIVKNKLNFINIGVTENVLKVAKEDARQLVPRYKNMKKLLLAIFALPVLAFGQGLETFDNATALPSGSSYGNGTFTGNNGITWTYVHCQDAAAYPIDGNGILLRRSDEPSSLSATLPGGVGSITLDTRKGYTGAVQRRIELVVNGDVVSQFQHTYPSGESASVAVWTIDDINVEGNVDVQFRMYGSTGNQHIVLDNISWTGYEASTNCGITTADLSALLCNDNGTGNDPADDYITFDLNPAGDNLGANGYTSQCSDIATGHDWYHIDRVRKNALYLHSKEGGDRMVIELAALLHDVSDYKFNGGDEDKGGEVSFQAIVECGGSGELAQKIKDIVNSVSYKGANVDDTTTSLEAKVVQDADRLDAIGAIGIAQKLALGIDIGGTNTVFGVVNEKGDVVFEGKTSTKSYVWPESLADFIYDALKERSLHDKIAGIGIGAPNGNHYTGNIEFAPNMHWRGIVPVAKIFTEKFKCKTIMTNDANAAAVGEMLFGAAIGLKNFVTITLGTGLGSGVVIDGKVVYGEDGLAGEYGHIRVVNDGRLCGCGRKGCLETYASATGVVRSIYELESEHKFGSKLLSIENPTSKDVTEASVDGDEFAREILDFTAKILGNALADFLCFSNPKTYILFGGYAEAGKSFSDKVKNYIEMAALKIYQNRVEVKISALQDKNAAVLGTAAI</sequence>
<feature type="non-terminal residue" evidence="2">
    <location>
        <position position="1"/>
    </location>
</feature>
<dbReference type="PANTHER" id="PTHR18964">
    <property type="entry name" value="ROK (REPRESSOR, ORF, KINASE) FAMILY"/>
    <property type="match status" value="1"/>
</dbReference>
<keyword evidence="3" id="KW-1185">Reference proteome</keyword>
<dbReference type="InterPro" id="IPR000600">
    <property type="entry name" value="ROK"/>
</dbReference>
<evidence type="ECO:0000313" key="3">
    <source>
        <dbReference type="Proteomes" id="UP000054495"/>
    </source>
</evidence>
<dbReference type="Pfam" id="PF00480">
    <property type="entry name" value="ROK"/>
    <property type="match status" value="1"/>
</dbReference>
<dbReference type="Gene3D" id="1.10.3210.50">
    <property type="match status" value="1"/>
</dbReference>
<dbReference type="InterPro" id="IPR043129">
    <property type="entry name" value="ATPase_NBD"/>
</dbReference>
<dbReference type="InterPro" id="IPR006674">
    <property type="entry name" value="HD_domain"/>
</dbReference>
<feature type="non-terminal residue" evidence="2">
    <location>
        <position position="690"/>
    </location>
</feature>
<gene>
    <name evidence="2" type="ORF">ANCCEY_15212</name>
</gene>
<feature type="domain" description="HD/PDEase" evidence="1">
    <location>
        <begin position="272"/>
        <end position="388"/>
    </location>
</feature>
<dbReference type="Proteomes" id="UP000054495">
    <property type="component" value="Unassembled WGS sequence"/>
</dbReference>
<dbReference type="InterPro" id="IPR049874">
    <property type="entry name" value="ROK_cs"/>
</dbReference>
<dbReference type="EMBL" id="KE127280">
    <property type="protein sequence ID" value="EPB65721.1"/>
    <property type="molecule type" value="Genomic_DNA"/>
</dbReference>
<proteinExistence type="predicted"/>